<evidence type="ECO:0008006" key="4">
    <source>
        <dbReference type="Google" id="ProtNLM"/>
    </source>
</evidence>
<protein>
    <recommendedName>
        <fullName evidence="4">LapA family protein</fullName>
    </recommendedName>
</protein>
<keyword evidence="1" id="KW-1133">Transmembrane helix</keyword>
<keyword evidence="1" id="KW-0472">Membrane</keyword>
<keyword evidence="3" id="KW-1185">Reference proteome</keyword>
<dbReference type="Proteomes" id="UP001597512">
    <property type="component" value="Unassembled WGS sequence"/>
</dbReference>
<dbReference type="EMBL" id="JBHUOM010000023">
    <property type="protein sequence ID" value="MFD2936275.1"/>
    <property type="molecule type" value="Genomic_DNA"/>
</dbReference>
<feature type="transmembrane region" description="Helical" evidence="1">
    <location>
        <begin position="6"/>
        <end position="24"/>
    </location>
</feature>
<comment type="caution">
    <text evidence="2">The sequence shown here is derived from an EMBL/GenBank/DDBJ whole genome shotgun (WGS) entry which is preliminary data.</text>
</comment>
<accession>A0ABW6APX1</accession>
<proteinExistence type="predicted"/>
<sequence>MTTPEIIAVSVLLALWALSFWFDYRLKKAYQKSEEQSKAMQVELNRLQKNLDIITEHLQLVFPLQHANRN</sequence>
<evidence type="ECO:0000313" key="2">
    <source>
        <dbReference type="EMBL" id="MFD2936275.1"/>
    </source>
</evidence>
<dbReference type="RefSeq" id="WP_381504930.1">
    <property type="nucleotide sequence ID" value="NZ_JBHUOM010000023.1"/>
</dbReference>
<reference evidence="3" key="1">
    <citation type="journal article" date="2019" name="Int. J. Syst. Evol. Microbiol.">
        <title>The Global Catalogue of Microorganisms (GCM) 10K type strain sequencing project: providing services to taxonomists for standard genome sequencing and annotation.</title>
        <authorList>
            <consortium name="The Broad Institute Genomics Platform"/>
            <consortium name="The Broad Institute Genome Sequencing Center for Infectious Disease"/>
            <person name="Wu L."/>
            <person name="Ma J."/>
        </authorList>
    </citation>
    <scope>NUCLEOTIDE SEQUENCE [LARGE SCALE GENOMIC DNA]</scope>
    <source>
        <strain evidence="3">KCTC 52490</strain>
    </source>
</reference>
<gene>
    <name evidence="2" type="ORF">ACFS25_21015</name>
</gene>
<keyword evidence="1" id="KW-0812">Transmembrane</keyword>
<evidence type="ECO:0000313" key="3">
    <source>
        <dbReference type="Proteomes" id="UP001597512"/>
    </source>
</evidence>
<evidence type="ECO:0000256" key="1">
    <source>
        <dbReference type="SAM" id="Phobius"/>
    </source>
</evidence>
<organism evidence="2 3">
    <name type="scientific">Spirosoma flavum</name>
    <dbReference type="NCBI Taxonomy" id="2048557"/>
    <lineage>
        <taxon>Bacteria</taxon>
        <taxon>Pseudomonadati</taxon>
        <taxon>Bacteroidota</taxon>
        <taxon>Cytophagia</taxon>
        <taxon>Cytophagales</taxon>
        <taxon>Cytophagaceae</taxon>
        <taxon>Spirosoma</taxon>
    </lineage>
</organism>
<name>A0ABW6APX1_9BACT</name>